<evidence type="ECO:0000313" key="9">
    <source>
        <dbReference type="Proteomes" id="UP001556220"/>
    </source>
</evidence>
<evidence type="ECO:0000256" key="3">
    <source>
        <dbReference type="ARBA" id="ARBA00022692"/>
    </source>
</evidence>
<comment type="caution">
    <text evidence="8">The sequence shown here is derived from an EMBL/GenBank/DDBJ whole genome shotgun (WGS) entry which is preliminary data.</text>
</comment>
<feature type="transmembrane region" description="Helical" evidence="6">
    <location>
        <begin position="73"/>
        <end position="97"/>
    </location>
</feature>
<dbReference type="Pfam" id="PF04138">
    <property type="entry name" value="GtrA_DPMS_TM"/>
    <property type="match status" value="1"/>
</dbReference>
<reference evidence="8 9" key="1">
    <citation type="submission" date="2024-06" db="EMBL/GenBank/DDBJ databases">
        <authorList>
            <person name="Woo H."/>
        </authorList>
    </citation>
    <scope>NUCLEOTIDE SEQUENCE [LARGE SCALE GENOMIC DNA]</scope>
    <source>
        <strain evidence="8 9">Si-c</strain>
    </source>
</reference>
<evidence type="ECO:0000256" key="5">
    <source>
        <dbReference type="ARBA" id="ARBA00023136"/>
    </source>
</evidence>
<evidence type="ECO:0000256" key="4">
    <source>
        <dbReference type="ARBA" id="ARBA00022989"/>
    </source>
</evidence>
<dbReference type="PANTHER" id="PTHR38459:SF1">
    <property type="entry name" value="PROPHAGE BACTOPRENOL-LINKED GLUCOSE TRANSLOCASE HOMOLOG"/>
    <property type="match status" value="1"/>
</dbReference>
<accession>A0ABV3QCI4</accession>
<keyword evidence="4 6" id="KW-1133">Transmembrane helix</keyword>
<sequence length="134" mass="15043">MKSIPLAEVLRYGIAGLINTALGYAIFLGVLAWTRLSPQQANAIGYGVGLSMAFLLNRYFVFAHAKLSFEAALRFVVCFMIAFALNQLVLTLLLRAWHMRSEIAQLFAMATYIIMFYMLNKHVVWGTGSRKDSD</sequence>
<keyword evidence="5 6" id="KW-0472">Membrane</keyword>
<keyword evidence="3 6" id="KW-0812">Transmembrane</keyword>
<gene>
    <name evidence="8" type="ORF">ABQJ54_06480</name>
</gene>
<comment type="similarity">
    <text evidence="2">Belongs to the GtrA family.</text>
</comment>
<dbReference type="InterPro" id="IPR007267">
    <property type="entry name" value="GtrA_DPMS_TM"/>
</dbReference>
<feature type="transmembrane region" description="Helical" evidence="6">
    <location>
        <begin position="43"/>
        <end position="61"/>
    </location>
</feature>
<keyword evidence="9" id="KW-1185">Reference proteome</keyword>
<dbReference type="RefSeq" id="WP_367853431.1">
    <property type="nucleotide sequence ID" value="NZ_JBFOHK010000001.1"/>
</dbReference>
<evidence type="ECO:0000256" key="1">
    <source>
        <dbReference type="ARBA" id="ARBA00004141"/>
    </source>
</evidence>
<dbReference type="EMBL" id="JBFOHK010000001">
    <property type="protein sequence ID" value="MEW9571389.1"/>
    <property type="molecule type" value="Genomic_DNA"/>
</dbReference>
<dbReference type="InterPro" id="IPR051401">
    <property type="entry name" value="GtrA_CellWall_Glycosyl"/>
</dbReference>
<proteinExistence type="inferred from homology"/>
<evidence type="ECO:0000313" key="8">
    <source>
        <dbReference type="EMBL" id="MEW9571389.1"/>
    </source>
</evidence>
<evidence type="ECO:0000256" key="2">
    <source>
        <dbReference type="ARBA" id="ARBA00009399"/>
    </source>
</evidence>
<dbReference type="PANTHER" id="PTHR38459">
    <property type="entry name" value="PROPHAGE BACTOPRENOL-LINKED GLUCOSE TRANSLOCASE HOMOLOG"/>
    <property type="match status" value="1"/>
</dbReference>
<feature type="transmembrane region" description="Helical" evidence="6">
    <location>
        <begin position="12"/>
        <end position="31"/>
    </location>
</feature>
<dbReference type="Proteomes" id="UP001556220">
    <property type="component" value="Unassembled WGS sequence"/>
</dbReference>
<comment type="subcellular location">
    <subcellularLocation>
        <location evidence="1">Membrane</location>
        <topology evidence="1">Multi-pass membrane protein</topology>
    </subcellularLocation>
</comment>
<protein>
    <submittedName>
        <fullName evidence="8">GtrA family protein</fullName>
    </submittedName>
</protein>
<feature type="domain" description="GtrA/DPMS transmembrane" evidence="7">
    <location>
        <begin position="11"/>
        <end position="125"/>
    </location>
</feature>
<evidence type="ECO:0000259" key="7">
    <source>
        <dbReference type="Pfam" id="PF04138"/>
    </source>
</evidence>
<organism evidence="8 9">
    <name type="scientific">Rhodanobacter lycopersici</name>
    <dbReference type="NCBI Taxonomy" id="3162487"/>
    <lineage>
        <taxon>Bacteria</taxon>
        <taxon>Pseudomonadati</taxon>
        <taxon>Pseudomonadota</taxon>
        <taxon>Gammaproteobacteria</taxon>
        <taxon>Lysobacterales</taxon>
        <taxon>Rhodanobacteraceae</taxon>
        <taxon>Rhodanobacter</taxon>
    </lineage>
</organism>
<evidence type="ECO:0000256" key="6">
    <source>
        <dbReference type="SAM" id="Phobius"/>
    </source>
</evidence>
<name>A0ABV3QCI4_9GAMM</name>
<feature type="transmembrane region" description="Helical" evidence="6">
    <location>
        <begin position="103"/>
        <end position="120"/>
    </location>
</feature>